<dbReference type="InterPro" id="IPR055245">
    <property type="entry name" value="HTH_proteobacteria"/>
</dbReference>
<evidence type="ECO:0000313" key="2">
    <source>
        <dbReference type="EMBL" id="SFM64528.1"/>
    </source>
</evidence>
<keyword evidence="3" id="KW-1185">Reference proteome</keyword>
<gene>
    <name evidence="2" type="ORF">SAMN02982985_04811</name>
</gene>
<dbReference type="RefSeq" id="WP_093390239.1">
    <property type="nucleotide sequence ID" value="NZ_FOTW01000026.1"/>
</dbReference>
<name>A0A1I4SJ39_9BURK</name>
<proteinExistence type="predicted"/>
<dbReference type="STRING" id="758825.SAMN02982985_04811"/>
<protein>
    <submittedName>
        <fullName evidence="2">Helix-turn-helix domain-containing protein</fullName>
    </submittedName>
</protein>
<evidence type="ECO:0000259" key="1">
    <source>
        <dbReference type="Pfam" id="PF14090"/>
    </source>
</evidence>
<organism evidence="2 3">
    <name type="scientific">Rugamonas rubra</name>
    <dbReference type="NCBI Taxonomy" id="758825"/>
    <lineage>
        <taxon>Bacteria</taxon>
        <taxon>Pseudomonadati</taxon>
        <taxon>Pseudomonadota</taxon>
        <taxon>Betaproteobacteria</taxon>
        <taxon>Burkholderiales</taxon>
        <taxon>Oxalobacteraceae</taxon>
        <taxon>Telluria group</taxon>
        <taxon>Rugamonas</taxon>
    </lineage>
</organism>
<sequence>MASRKQNASTKGGAHFTKLAGGVKGQTKEIFRCGVKHTSKLRKELHANGMALRDTSGRTQCETLLRVLQYLGDRGINTPEGVACGFYRIATRIQELEASGWVIASRRERLVGPDGLAHNGIARYVLVGHGGMLSDPQGSLDLEASC</sequence>
<dbReference type="AlphaFoldDB" id="A0A1I4SJ39"/>
<accession>A0A1I4SJ39</accession>
<dbReference type="Proteomes" id="UP000199470">
    <property type="component" value="Unassembled WGS sequence"/>
</dbReference>
<evidence type="ECO:0000313" key="3">
    <source>
        <dbReference type="Proteomes" id="UP000199470"/>
    </source>
</evidence>
<reference evidence="2 3" key="1">
    <citation type="submission" date="2016-10" db="EMBL/GenBank/DDBJ databases">
        <authorList>
            <person name="de Groot N.N."/>
        </authorList>
    </citation>
    <scope>NUCLEOTIDE SEQUENCE [LARGE SCALE GENOMIC DNA]</scope>
    <source>
        <strain evidence="2 3">ATCC 43154</strain>
    </source>
</reference>
<dbReference type="EMBL" id="FOTW01000026">
    <property type="protein sequence ID" value="SFM64528.1"/>
    <property type="molecule type" value="Genomic_DNA"/>
</dbReference>
<dbReference type="Pfam" id="PF14090">
    <property type="entry name" value="HTH_39"/>
    <property type="match status" value="1"/>
</dbReference>
<dbReference type="OrthoDB" id="8779579at2"/>
<feature type="domain" description="Winged helix-turn-helix" evidence="1">
    <location>
        <begin position="60"/>
        <end position="127"/>
    </location>
</feature>